<evidence type="ECO:0000313" key="4">
    <source>
        <dbReference type="EMBL" id="KYC42881.1"/>
    </source>
</evidence>
<comment type="caution">
    <text evidence="4">The sequence shown here is derived from an EMBL/GenBank/DDBJ whole genome shotgun (WGS) entry which is preliminary data.</text>
</comment>
<name>A0A139XDV8_9CYAN</name>
<keyword evidence="2" id="KW-1133">Transmembrane helix</keyword>
<dbReference type="SUPFAM" id="SSF55486">
    <property type="entry name" value="Metalloproteases ('zincins'), catalytic domain"/>
    <property type="match status" value="1"/>
</dbReference>
<organism evidence="4 5">
    <name type="scientific">Scytonema hofmannii PCC 7110</name>
    <dbReference type="NCBI Taxonomy" id="128403"/>
    <lineage>
        <taxon>Bacteria</taxon>
        <taxon>Bacillati</taxon>
        <taxon>Cyanobacteriota</taxon>
        <taxon>Cyanophyceae</taxon>
        <taxon>Nostocales</taxon>
        <taxon>Scytonemataceae</taxon>
        <taxon>Scytonema</taxon>
    </lineage>
</organism>
<feature type="compositionally biased region" description="Pro residues" evidence="1">
    <location>
        <begin position="119"/>
        <end position="134"/>
    </location>
</feature>
<dbReference type="CDD" id="cd04279">
    <property type="entry name" value="ZnMc_MMP_like_1"/>
    <property type="match status" value="1"/>
</dbReference>
<keyword evidence="2" id="KW-0472">Membrane</keyword>
<dbReference type="STRING" id="128403.WA1_12235"/>
<keyword evidence="2" id="KW-0812">Transmembrane</keyword>
<dbReference type="Gene3D" id="3.40.390.10">
    <property type="entry name" value="Collagenase (Catalytic Domain)"/>
    <property type="match status" value="1"/>
</dbReference>
<dbReference type="GO" id="GO:0006508">
    <property type="term" value="P:proteolysis"/>
    <property type="evidence" value="ECO:0007669"/>
    <property type="project" value="InterPro"/>
</dbReference>
<reference evidence="4 5" key="1">
    <citation type="journal article" date="2013" name="Genome Biol. Evol.">
        <title>Genomes of Stigonematalean cyanobacteria (subsection V) and the evolution of oxygenic photosynthesis from prokaryotes to plastids.</title>
        <authorList>
            <person name="Dagan T."/>
            <person name="Roettger M."/>
            <person name="Stucken K."/>
            <person name="Landan G."/>
            <person name="Koch R."/>
            <person name="Major P."/>
            <person name="Gould S.B."/>
            <person name="Goremykin V.V."/>
            <person name="Rippka R."/>
            <person name="Tandeau de Marsac N."/>
            <person name="Gugger M."/>
            <person name="Lockhart P.J."/>
            <person name="Allen J.F."/>
            <person name="Brune I."/>
            <person name="Maus I."/>
            <person name="Puhler A."/>
            <person name="Martin W.F."/>
        </authorList>
    </citation>
    <scope>NUCLEOTIDE SEQUENCE [LARGE SCALE GENOMIC DNA]</scope>
    <source>
        <strain evidence="4 5">PCC 7110</strain>
    </source>
</reference>
<dbReference type="Proteomes" id="UP000076925">
    <property type="component" value="Unassembled WGS sequence"/>
</dbReference>
<dbReference type="RefSeq" id="WP_017749477.1">
    <property type="nucleotide sequence ID" value="NZ_KQ976354.1"/>
</dbReference>
<evidence type="ECO:0000256" key="1">
    <source>
        <dbReference type="SAM" id="MobiDB-lite"/>
    </source>
</evidence>
<feature type="compositionally biased region" description="Low complexity" evidence="1">
    <location>
        <begin position="108"/>
        <end position="118"/>
    </location>
</feature>
<accession>A0A139XDV8</accession>
<feature type="transmembrane region" description="Helical" evidence="2">
    <location>
        <begin position="72"/>
        <end position="95"/>
    </location>
</feature>
<evidence type="ECO:0000256" key="2">
    <source>
        <dbReference type="SAM" id="Phobius"/>
    </source>
</evidence>
<dbReference type="GO" id="GO:0008237">
    <property type="term" value="F:metallopeptidase activity"/>
    <property type="evidence" value="ECO:0007669"/>
    <property type="project" value="InterPro"/>
</dbReference>
<feature type="domain" description="Peptidase metallopeptidase" evidence="3">
    <location>
        <begin position="158"/>
        <end position="317"/>
    </location>
</feature>
<dbReference type="SMART" id="SM00235">
    <property type="entry name" value="ZnMc"/>
    <property type="match status" value="1"/>
</dbReference>
<dbReference type="EMBL" id="ANNX02000016">
    <property type="protein sequence ID" value="KYC42881.1"/>
    <property type="molecule type" value="Genomic_DNA"/>
</dbReference>
<dbReference type="GO" id="GO:0008270">
    <property type="term" value="F:zinc ion binding"/>
    <property type="evidence" value="ECO:0007669"/>
    <property type="project" value="InterPro"/>
</dbReference>
<dbReference type="AlphaFoldDB" id="A0A139XDV8"/>
<protein>
    <submittedName>
        <fullName evidence="4">Peptidase</fullName>
    </submittedName>
</protein>
<dbReference type="InterPro" id="IPR024079">
    <property type="entry name" value="MetalloPept_cat_dom_sf"/>
</dbReference>
<feature type="region of interest" description="Disordered" evidence="1">
    <location>
        <begin position="108"/>
        <end position="137"/>
    </location>
</feature>
<proteinExistence type="predicted"/>
<evidence type="ECO:0000313" key="5">
    <source>
        <dbReference type="Proteomes" id="UP000076925"/>
    </source>
</evidence>
<evidence type="ECO:0000259" key="3">
    <source>
        <dbReference type="SMART" id="SM00235"/>
    </source>
</evidence>
<keyword evidence="5" id="KW-1185">Reference proteome</keyword>
<sequence length="334" mass="37406">MTKKLRLYIASFVRNSVFDVGAKEFPRNKLSILWGGCPRPPVLYQGLEARTTRMKLGIFRKINRKIFIWQRLIASLVMAIVTALLIILTNLSILADYKIPSPQLSHSLTPPLPHSSTPSLPPSLTPSKPHPLPPTLAQWQDSTNSGDYFAQVAPVEEGYLVWSQFPVRVYVELPRAINSQQAEAWVNSVVQAVQEWNAYLPLKVIEKPEEADITIVRKAPPLQTSLGSKIKRARSAQTTYKLYVSKNNLLSHRFTILLSPSQTGQYVLAAARHELGHALGIWGHSPQQTDALYFSQVRNPPPISSRDVNTLKRVYEQPTTLGWLVNVANPSPPL</sequence>
<dbReference type="InterPro" id="IPR006026">
    <property type="entry name" value="Peptidase_Metallo"/>
</dbReference>
<gene>
    <name evidence="4" type="ORF">WA1_12235</name>
</gene>